<evidence type="ECO:0000313" key="3">
    <source>
        <dbReference type="Proteomes" id="UP000305948"/>
    </source>
</evidence>
<gene>
    <name evidence="2" type="ORF">OE88DRAFT_1664741</name>
</gene>
<evidence type="ECO:0000256" key="1">
    <source>
        <dbReference type="SAM" id="MobiDB-lite"/>
    </source>
</evidence>
<feature type="region of interest" description="Disordered" evidence="1">
    <location>
        <begin position="1"/>
        <end position="131"/>
    </location>
</feature>
<name>A0A5C3N3B0_9AGAM</name>
<protein>
    <submittedName>
        <fullName evidence="2">Uncharacterized protein</fullName>
    </submittedName>
</protein>
<proteinExistence type="predicted"/>
<accession>A0A5C3N3B0</accession>
<reference evidence="2 3" key="1">
    <citation type="journal article" date="2019" name="Nat. Ecol. Evol.">
        <title>Megaphylogeny resolves global patterns of mushroom evolution.</title>
        <authorList>
            <person name="Varga T."/>
            <person name="Krizsan K."/>
            <person name="Foldi C."/>
            <person name="Dima B."/>
            <person name="Sanchez-Garcia M."/>
            <person name="Sanchez-Ramirez S."/>
            <person name="Szollosi G.J."/>
            <person name="Szarkandi J.G."/>
            <person name="Papp V."/>
            <person name="Albert L."/>
            <person name="Andreopoulos W."/>
            <person name="Angelini C."/>
            <person name="Antonin V."/>
            <person name="Barry K.W."/>
            <person name="Bougher N.L."/>
            <person name="Buchanan P."/>
            <person name="Buyck B."/>
            <person name="Bense V."/>
            <person name="Catcheside P."/>
            <person name="Chovatia M."/>
            <person name="Cooper J."/>
            <person name="Damon W."/>
            <person name="Desjardin D."/>
            <person name="Finy P."/>
            <person name="Geml J."/>
            <person name="Haridas S."/>
            <person name="Hughes K."/>
            <person name="Justo A."/>
            <person name="Karasinski D."/>
            <person name="Kautmanova I."/>
            <person name="Kiss B."/>
            <person name="Kocsube S."/>
            <person name="Kotiranta H."/>
            <person name="LaButti K.M."/>
            <person name="Lechner B.E."/>
            <person name="Liimatainen K."/>
            <person name="Lipzen A."/>
            <person name="Lukacs Z."/>
            <person name="Mihaltcheva S."/>
            <person name="Morgado L.N."/>
            <person name="Niskanen T."/>
            <person name="Noordeloos M.E."/>
            <person name="Ohm R.A."/>
            <person name="Ortiz-Santana B."/>
            <person name="Ovrebo C."/>
            <person name="Racz N."/>
            <person name="Riley R."/>
            <person name="Savchenko A."/>
            <person name="Shiryaev A."/>
            <person name="Soop K."/>
            <person name="Spirin V."/>
            <person name="Szebenyi C."/>
            <person name="Tomsovsky M."/>
            <person name="Tulloss R.E."/>
            <person name="Uehling J."/>
            <person name="Grigoriev I.V."/>
            <person name="Vagvolgyi C."/>
            <person name="Papp T."/>
            <person name="Martin F.M."/>
            <person name="Miettinen O."/>
            <person name="Hibbett D.S."/>
            <person name="Nagy L.G."/>
        </authorList>
    </citation>
    <scope>NUCLEOTIDE SEQUENCE [LARGE SCALE GENOMIC DNA]</scope>
    <source>
        <strain evidence="2 3">OMC1185</strain>
    </source>
</reference>
<sequence>MNRDDGAGPGKANEAGLWDDPWTQPEGGQGTSGEADPLEDAPDESEEPPAVEYLEEEPVATADLGPPIGISQAGDTLSPLEGGFSSFQDGGLTSTQSGPPDSGIEFLCNESDENPPAEADDVQSFVAEPTQPSEAPITWYCSGAQVTESLGEKVDSNARTHIQASLPNYAPTTWEAWVSFLSREKEAGSKGDFRRVMCYFTILKIFGQGRVQLLSDFAEHRRPIDVQEGDSMIIPAVDLPPAVFKRDYRRQKTKMKSVFIEPSMNEVHIEGKMQVLAILSYWVRQD</sequence>
<dbReference type="AlphaFoldDB" id="A0A5C3N3B0"/>
<organism evidence="2 3">
    <name type="scientific">Heliocybe sulcata</name>
    <dbReference type="NCBI Taxonomy" id="5364"/>
    <lineage>
        <taxon>Eukaryota</taxon>
        <taxon>Fungi</taxon>
        <taxon>Dikarya</taxon>
        <taxon>Basidiomycota</taxon>
        <taxon>Agaricomycotina</taxon>
        <taxon>Agaricomycetes</taxon>
        <taxon>Gloeophyllales</taxon>
        <taxon>Gloeophyllaceae</taxon>
        <taxon>Heliocybe</taxon>
    </lineage>
</organism>
<dbReference type="EMBL" id="ML213520">
    <property type="protein sequence ID" value="TFK48261.1"/>
    <property type="molecule type" value="Genomic_DNA"/>
</dbReference>
<dbReference type="OrthoDB" id="3255601at2759"/>
<keyword evidence="3" id="KW-1185">Reference proteome</keyword>
<feature type="compositionally biased region" description="Polar residues" evidence="1">
    <location>
        <begin position="85"/>
        <end position="99"/>
    </location>
</feature>
<evidence type="ECO:0000313" key="2">
    <source>
        <dbReference type="EMBL" id="TFK48261.1"/>
    </source>
</evidence>
<feature type="compositionally biased region" description="Acidic residues" evidence="1">
    <location>
        <begin position="36"/>
        <end position="58"/>
    </location>
</feature>
<dbReference type="Proteomes" id="UP000305948">
    <property type="component" value="Unassembled WGS sequence"/>
</dbReference>
<feature type="compositionally biased region" description="Acidic residues" evidence="1">
    <location>
        <begin position="110"/>
        <end position="121"/>
    </location>
</feature>